<evidence type="ECO:0000256" key="1">
    <source>
        <dbReference type="SAM" id="MobiDB-lite"/>
    </source>
</evidence>
<name>A0ABT1AB36_9PSEU</name>
<protein>
    <submittedName>
        <fullName evidence="2">Uncharacterized protein</fullName>
    </submittedName>
</protein>
<evidence type="ECO:0000313" key="3">
    <source>
        <dbReference type="Proteomes" id="UP001165283"/>
    </source>
</evidence>
<feature type="compositionally biased region" description="Basic and acidic residues" evidence="1">
    <location>
        <begin position="9"/>
        <end position="20"/>
    </location>
</feature>
<organism evidence="2 3">
    <name type="scientific">Pseudonocardia humida</name>
    <dbReference type="NCBI Taxonomy" id="2800819"/>
    <lineage>
        <taxon>Bacteria</taxon>
        <taxon>Bacillati</taxon>
        <taxon>Actinomycetota</taxon>
        <taxon>Actinomycetes</taxon>
        <taxon>Pseudonocardiales</taxon>
        <taxon>Pseudonocardiaceae</taxon>
        <taxon>Pseudonocardia</taxon>
    </lineage>
</organism>
<dbReference type="RefSeq" id="WP_252445657.1">
    <property type="nucleotide sequence ID" value="NZ_JAGSOV010000079.1"/>
</dbReference>
<keyword evidence="3" id="KW-1185">Reference proteome</keyword>
<dbReference type="EMBL" id="JAGSOV010000079">
    <property type="protein sequence ID" value="MCO1660252.1"/>
    <property type="molecule type" value="Genomic_DNA"/>
</dbReference>
<dbReference type="Proteomes" id="UP001165283">
    <property type="component" value="Unassembled WGS sequence"/>
</dbReference>
<proteinExistence type="predicted"/>
<gene>
    <name evidence="2" type="ORF">KDL28_34850</name>
</gene>
<evidence type="ECO:0000313" key="2">
    <source>
        <dbReference type="EMBL" id="MCO1660252.1"/>
    </source>
</evidence>
<comment type="caution">
    <text evidence="2">The sequence shown here is derived from an EMBL/GenBank/DDBJ whole genome shotgun (WGS) entry which is preliminary data.</text>
</comment>
<accession>A0ABT1AB36</accession>
<feature type="region of interest" description="Disordered" evidence="1">
    <location>
        <begin position="1"/>
        <end position="22"/>
    </location>
</feature>
<reference evidence="2" key="1">
    <citation type="submission" date="2021-04" db="EMBL/GenBank/DDBJ databases">
        <title>Pseudonocardia sp. nov., isolated from sandy soil of mangrove forest.</title>
        <authorList>
            <person name="Zan Z."/>
            <person name="Huang R."/>
            <person name="Liu W."/>
        </authorList>
    </citation>
    <scope>NUCLEOTIDE SEQUENCE</scope>
    <source>
        <strain evidence="2">S2-4</strain>
    </source>
</reference>
<sequence>MSRRPPGRVRADAPLRRDQGDGLLRGEAPDWLSARGALALARLHRDQPRPYGLRTALRSWEHLLRNPFHRLIEPGSGCGHPQCCPEVTRLRAYLLSVAAVLPPRDARHLRRLVADLESRW</sequence>